<dbReference type="OrthoDB" id="676329at2"/>
<dbReference type="AlphaFoldDB" id="A0A1V9FQX0"/>
<name>A0A1V9FQX0_9BACT</name>
<dbReference type="RefSeq" id="WP_081152472.1">
    <property type="nucleotide sequence ID" value="NZ_LVYD01000059.1"/>
</dbReference>
<evidence type="ECO:0000313" key="2">
    <source>
        <dbReference type="Proteomes" id="UP000192796"/>
    </source>
</evidence>
<accession>A0A1V9FQX0</accession>
<comment type="caution">
    <text evidence="1">The sequence shown here is derived from an EMBL/GenBank/DDBJ whole genome shotgun (WGS) entry which is preliminary data.</text>
</comment>
<evidence type="ECO:0000313" key="1">
    <source>
        <dbReference type="EMBL" id="OQP60681.1"/>
    </source>
</evidence>
<sequence>MEPIISIEFMYRQKKYFALVRIKDKHSFTEYHVTIMNGALEQKLYGNHIFVEDDGELVIGPIPEKEAGQLRLTVGMALCRHYNKPYSSKKTA</sequence>
<gene>
    <name evidence="1" type="ORF">A3860_32290</name>
</gene>
<reference evidence="1 2" key="1">
    <citation type="submission" date="2016-03" db="EMBL/GenBank/DDBJ databases">
        <title>Niastella vici sp. nov., isolated from farmland soil.</title>
        <authorList>
            <person name="Chen L."/>
            <person name="Wang D."/>
            <person name="Yang S."/>
            <person name="Wang G."/>
        </authorList>
    </citation>
    <scope>NUCLEOTIDE SEQUENCE [LARGE SCALE GENOMIC DNA]</scope>
    <source>
        <strain evidence="1 2">DJ57</strain>
    </source>
</reference>
<dbReference type="Proteomes" id="UP000192796">
    <property type="component" value="Unassembled WGS sequence"/>
</dbReference>
<protein>
    <submittedName>
        <fullName evidence="1">Uncharacterized protein</fullName>
    </submittedName>
</protein>
<proteinExistence type="predicted"/>
<dbReference type="EMBL" id="LVYD01000059">
    <property type="protein sequence ID" value="OQP60681.1"/>
    <property type="molecule type" value="Genomic_DNA"/>
</dbReference>
<organism evidence="1 2">
    <name type="scientific">Niastella vici</name>
    <dbReference type="NCBI Taxonomy" id="1703345"/>
    <lineage>
        <taxon>Bacteria</taxon>
        <taxon>Pseudomonadati</taxon>
        <taxon>Bacteroidota</taxon>
        <taxon>Chitinophagia</taxon>
        <taxon>Chitinophagales</taxon>
        <taxon>Chitinophagaceae</taxon>
        <taxon>Niastella</taxon>
    </lineage>
</organism>
<keyword evidence="2" id="KW-1185">Reference proteome</keyword>